<proteinExistence type="predicted"/>
<accession>A0A919B8S3</accession>
<keyword evidence="1" id="KW-0812">Transmembrane</keyword>
<reference evidence="2" key="1">
    <citation type="journal article" date="2014" name="Int. J. Syst. Evol. Microbiol.">
        <title>Complete genome sequence of Corynebacterium casei LMG S-19264T (=DSM 44701T), isolated from a smear-ripened cheese.</title>
        <authorList>
            <consortium name="US DOE Joint Genome Institute (JGI-PGF)"/>
            <person name="Walter F."/>
            <person name="Albersmeier A."/>
            <person name="Kalinowski J."/>
            <person name="Ruckert C."/>
        </authorList>
    </citation>
    <scope>NUCLEOTIDE SEQUENCE</scope>
    <source>
        <strain evidence="2">JCM 4059</strain>
    </source>
</reference>
<reference evidence="2" key="2">
    <citation type="submission" date="2020-09" db="EMBL/GenBank/DDBJ databases">
        <authorList>
            <person name="Sun Q."/>
            <person name="Ohkuma M."/>
        </authorList>
    </citation>
    <scope>NUCLEOTIDE SEQUENCE</scope>
    <source>
        <strain evidence="2">JCM 4059</strain>
    </source>
</reference>
<evidence type="ECO:0000313" key="2">
    <source>
        <dbReference type="EMBL" id="GHF63871.1"/>
    </source>
</evidence>
<keyword evidence="1" id="KW-0472">Membrane</keyword>
<keyword evidence="1" id="KW-1133">Transmembrane helix</keyword>
<dbReference type="Proteomes" id="UP000638313">
    <property type="component" value="Unassembled WGS sequence"/>
</dbReference>
<keyword evidence="3" id="KW-1185">Reference proteome</keyword>
<organism evidence="2 3">
    <name type="scientific">Streptomyces mashuensis</name>
    <dbReference type="NCBI Taxonomy" id="33904"/>
    <lineage>
        <taxon>Bacteria</taxon>
        <taxon>Bacillati</taxon>
        <taxon>Actinomycetota</taxon>
        <taxon>Actinomycetes</taxon>
        <taxon>Kitasatosporales</taxon>
        <taxon>Streptomycetaceae</taxon>
        <taxon>Streptomyces</taxon>
    </lineage>
</organism>
<sequence length="255" mass="25727">MAPAAVLALAAASLAPWTAGPAPGADERGAVYVEGAPGSVLADRLALVNRSDRPVTLALRGTGPWISLAAGRVGVPPRTRAEVPLTVTVPPGTPPGDHPAAVLVEGAGRQARVPVAVRVTGPAVSAPAVERVRVTGTGRAAVVHYRVVNRGTTSLAPRPVLRAEGLFGEVLRTRPGSGAPAALPPGGAVDLSEPWPGAPRLDRVRVTVTVTSADGTRASATGTYAPLPWLGPTLAGAGVLAGAAALTLRRRRAHR</sequence>
<evidence type="ECO:0000256" key="1">
    <source>
        <dbReference type="SAM" id="Phobius"/>
    </source>
</evidence>
<dbReference type="EMBL" id="BNBD01000013">
    <property type="protein sequence ID" value="GHF63871.1"/>
    <property type="molecule type" value="Genomic_DNA"/>
</dbReference>
<protein>
    <recommendedName>
        <fullName evidence="4">DUF916 domain-containing protein</fullName>
    </recommendedName>
</protein>
<name>A0A919B8S3_9ACTN</name>
<gene>
    <name evidence="2" type="ORF">GCM10010218_51610</name>
</gene>
<evidence type="ECO:0008006" key="4">
    <source>
        <dbReference type="Google" id="ProtNLM"/>
    </source>
</evidence>
<evidence type="ECO:0000313" key="3">
    <source>
        <dbReference type="Proteomes" id="UP000638313"/>
    </source>
</evidence>
<dbReference type="AlphaFoldDB" id="A0A919B8S3"/>
<feature type="transmembrane region" description="Helical" evidence="1">
    <location>
        <begin position="229"/>
        <end position="248"/>
    </location>
</feature>
<comment type="caution">
    <text evidence="2">The sequence shown here is derived from an EMBL/GenBank/DDBJ whole genome shotgun (WGS) entry which is preliminary data.</text>
</comment>